<dbReference type="RefSeq" id="WP_248665337.1">
    <property type="nucleotide sequence ID" value="NZ_JALPRX010000007.1"/>
</dbReference>
<dbReference type="InterPro" id="IPR000524">
    <property type="entry name" value="Tscrpt_reg_HTH_GntR"/>
</dbReference>
<dbReference type="SMART" id="SM00345">
    <property type="entry name" value="HTH_GNTR"/>
    <property type="match status" value="1"/>
</dbReference>
<dbReference type="PANTHER" id="PTHR43537:SF49">
    <property type="entry name" value="TRANSCRIPTIONAL REGULATORY PROTEIN"/>
    <property type="match status" value="1"/>
</dbReference>
<dbReference type="SMART" id="SM00895">
    <property type="entry name" value="FCD"/>
    <property type="match status" value="1"/>
</dbReference>
<dbReference type="PROSITE" id="PS50949">
    <property type="entry name" value="HTH_GNTR"/>
    <property type="match status" value="1"/>
</dbReference>
<gene>
    <name evidence="6" type="ORF">M0638_02310</name>
</gene>
<dbReference type="Pfam" id="PF07729">
    <property type="entry name" value="FCD"/>
    <property type="match status" value="1"/>
</dbReference>
<dbReference type="InterPro" id="IPR036390">
    <property type="entry name" value="WH_DNA-bd_sf"/>
</dbReference>
<evidence type="ECO:0000259" key="5">
    <source>
        <dbReference type="PROSITE" id="PS50949"/>
    </source>
</evidence>
<dbReference type="InterPro" id="IPR036388">
    <property type="entry name" value="WH-like_DNA-bd_sf"/>
</dbReference>
<reference evidence="6" key="1">
    <citation type="submission" date="2022-04" db="EMBL/GenBank/DDBJ databases">
        <title>Roseomonas acroporae sp. nov., isolated from coral Acropora digitifera.</title>
        <authorList>
            <person name="Sun H."/>
        </authorList>
    </citation>
    <scope>NUCLEOTIDE SEQUENCE</scope>
    <source>
        <strain evidence="6">NAR14</strain>
    </source>
</reference>
<dbReference type="CDD" id="cd07377">
    <property type="entry name" value="WHTH_GntR"/>
    <property type="match status" value="1"/>
</dbReference>
<feature type="region of interest" description="Disordered" evidence="4">
    <location>
        <begin position="1"/>
        <end position="48"/>
    </location>
</feature>
<dbReference type="AlphaFoldDB" id="A0A9X1Y6Y3"/>
<dbReference type="InterPro" id="IPR011711">
    <property type="entry name" value="GntR_C"/>
</dbReference>
<dbReference type="PRINTS" id="PR00035">
    <property type="entry name" value="HTHGNTR"/>
</dbReference>
<evidence type="ECO:0000313" key="6">
    <source>
        <dbReference type="EMBL" id="MCK8783212.1"/>
    </source>
</evidence>
<evidence type="ECO:0000256" key="2">
    <source>
        <dbReference type="ARBA" id="ARBA00023125"/>
    </source>
</evidence>
<evidence type="ECO:0000256" key="3">
    <source>
        <dbReference type="ARBA" id="ARBA00023163"/>
    </source>
</evidence>
<comment type="caution">
    <text evidence="6">The sequence shown here is derived from an EMBL/GenBank/DDBJ whole genome shotgun (WGS) entry which is preliminary data.</text>
</comment>
<dbReference type="InterPro" id="IPR008920">
    <property type="entry name" value="TF_FadR/GntR_C"/>
</dbReference>
<dbReference type="Gene3D" id="1.10.10.10">
    <property type="entry name" value="Winged helix-like DNA-binding domain superfamily/Winged helix DNA-binding domain"/>
    <property type="match status" value="1"/>
</dbReference>
<keyword evidence="7" id="KW-1185">Reference proteome</keyword>
<dbReference type="SUPFAM" id="SSF46785">
    <property type="entry name" value="Winged helix' DNA-binding domain"/>
    <property type="match status" value="1"/>
</dbReference>
<keyword evidence="2" id="KW-0238">DNA-binding</keyword>
<protein>
    <submittedName>
        <fullName evidence="6">GntR family transcriptional regulator</fullName>
    </submittedName>
</protein>
<sequence>MDTPDKGATGTGDGAERGAGRRGRGGRQGSPSTVRRAAPEGDGSEAESRTLAERLAAAMADSIVSGEFTPGTRLDEHSLARRYAVSRTPVREALRQVAASGLIETRPRRGAVVASVTPAGLEALFGAMAEMEATCARLCAIGMTPLERRRFQALHESMAALVELGEPDAYDAANREFHLALYAGCHNPVLQDIATGLRRRLAPFRRAQFRNPGRLPLSWREHDAVVQAVLSGNAAAAHATMLHHVSLVEDAFGAFAAGVERRPAHRPADAPAG</sequence>
<keyword evidence="1" id="KW-0805">Transcription regulation</keyword>
<feature type="domain" description="HTH gntR-type" evidence="5">
    <location>
        <begin position="49"/>
        <end position="116"/>
    </location>
</feature>
<evidence type="ECO:0000256" key="1">
    <source>
        <dbReference type="ARBA" id="ARBA00023015"/>
    </source>
</evidence>
<dbReference type="SUPFAM" id="SSF48008">
    <property type="entry name" value="GntR ligand-binding domain-like"/>
    <property type="match status" value="1"/>
</dbReference>
<dbReference type="Proteomes" id="UP001139516">
    <property type="component" value="Unassembled WGS sequence"/>
</dbReference>
<proteinExistence type="predicted"/>
<accession>A0A9X1Y6Y3</accession>
<dbReference type="Gene3D" id="1.20.120.530">
    <property type="entry name" value="GntR ligand-binding domain-like"/>
    <property type="match status" value="1"/>
</dbReference>
<dbReference type="Pfam" id="PF00392">
    <property type="entry name" value="GntR"/>
    <property type="match status" value="1"/>
</dbReference>
<evidence type="ECO:0000313" key="7">
    <source>
        <dbReference type="Proteomes" id="UP001139516"/>
    </source>
</evidence>
<name>A0A9X1Y6Y3_9PROT</name>
<evidence type="ECO:0000256" key="4">
    <source>
        <dbReference type="SAM" id="MobiDB-lite"/>
    </source>
</evidence>
<dbReference type="GO" id="GO:0003677">
    <property type="term" value="F:DNA binding"/>
    <property type="evidence" value="ECO:0007669"/>
    <property type="project" value="UniProtKB-KW"/>
</dbReference>
<dbReference type="EMBL" id="JALPRX010000007">
    <property type="protein sequence ID" value="MCK8783212.1"/>
    <property type="molecule type" value="Genomic_DNA"/>
</dbReference>
<keyword evidence="3" id="KW-0804">Transcription</keyword>
<organism evidence="6 7">
    <name type="scientific">Roseomonas acroporae</name>
    <dbReference type="NCBI Taxonomy" id="2937791"/>
    <lineage>
        <taxon>Bacteria</taxon>
        <taxon>Pseudomonadati</taxon>
        <taxon>Pseudomonadota</taxon>
        <taxon>Alphaproteobacteria</taxon>
        <taxon>Acetobacterales</taxon>
        <taxon>Roseomonadaceae</taxon>
        <taxon>Roseomonas</taxon>
    </lineage>
</organism>
<dbReference type="PANTHER" id="PTHR43537">
    <property type="entry name" value="TRANSCRIPTIONAL REGULATOR, GNTR FAMILY"/>
    <property type="match status" value="1"/>
</dbReference>
<dbReference type="GO" id="GO:0003700">
    <property type="term" value="F:DNA-binding transcription factor activity"/>
    <property type="evidence" value="ECO:0007669"/>
    <property type="project" value="InterPro"/>
</dbReference>